<dbReference type="InterPro" id="IPR013424">
    <property type="entry name" value="Ice-binding_C"/>
</dbReference>
<feature type="chain" id="PRO_5017432159" evidence="1">
    <location>
        <begin position="23"/>
        <end position="216"/>
    </location>
</feature>
<dbReference type="EMBL" id="QZJZ01000105">
    <property type="protein sequence ID" value="RJP55871.1"/>
    <property type="molecule type" value="Genomic_DNA"/>
</dbReference>
<dbReference type="Proteomes" id="UP000266426">
    <property type="component" value="Unassembled WGS sequence"/>
</dbReference>
<keyword evidence="1" id="KW-0732">Signal</keyword>
<comment type="caution">
    <text evidence="3">The sequence shown here is derived from an EMBL/GenBank/DDBJ whole genome shotgun (WGS) entry which is preliminary data.</text>
</comment>
<protein>
    <submittedName>
        <fullName evidence="3">PEP-CTERM sorting domain-containing protein</fullName>
    </submittedName>
</protein>
<name>A0A3A4QZD8_9BACT</name>
<dbReference type="AlphaFoldDB" id="A0A3A4QZD8"/>
<feature type="signal peptide" evidence="1">
    <location>
        <begin position="1"/>
        <end position="22"/>
    </location>
</feature>
<evidence type="ECO:0000313" key="4">
    <source>
        <dbReference type="Proteomes" id="UP000266426"/>
    </source>
</evidence>
<reference evidence="3 4" key="1">
    <citation type="journal article" date="2017" name="ISME J.">
        <title>Energy and carbon metabolisms in a deep terrestrial subsurface fluid microbial community.</title>
        <authorList>
            <person name="Momper L."/>
            <person name="Jungbluth S.P."/>
            <person name="Lee M.D."/>
            <person name="Amend J.P."/>
        </authorList>
    </citation>
    <scope>NUCLEOTIDE SEQUENCE [LARGE SCALE GENOMIC DNA]</scope>
    <source>
        <strain evidence="3">SURF_26</strain>
    </source>
</reference>
<organism evidence="3 4">
    <name type="scientific">Candidatus Auribacter fodinae</name>
    <dbReference type="NCBI Taxonomy" id="2093366"/>
    <lineage>
        <taxon>Bacteria</taxon>
        <taxon>Pseudomonadati</taxon>
        <taxon>Candidatus Auribacterota</taxon>
        <taxon>Candidatus Auribacteria</taxon>
        <taxon>Candidatus Auribacterales</taxon>
        <taxon>Candidatus Auribacteraceae</taxon>
        <taxon>Candidatus Auribacter</taxon>
    </lineage>
</organism>
<sequence>MRKILSIAVFLSCLTLSASLFAATQNMYINKTIIYTLYPSNTVNSTDYMMAGNPDNYRGFAEFNLQAWYDKADELSLNETSIISVIFDTPGGGTANTPVIGLYAMGENETGTISGTNPYNTPLLAINTSINKATIQSGIYQNITSFFVADITNEQQYTGYAIRNQSGIVNGAWFTDAVLRITYDDTPVVQEIPVPEPASVMLLSAAVLGVIKRLRK</sequence>
<proteinExistence type="predicted"/>
<feature type="domain" description="Ice-binding protein C-terminal" evidence="2">
    <location>
        <begin position="193"/>
        <end position="216"/>
    </location>
</feature>
<gene>
    <name evidence="3" type="ORF">C4541_13260</name>
</gene>
<evidence type="ECO:0000313" key="3">
    <source>
        <dbReference type="EMBL" id="RJP55871.1"/>
    </source>
</evidence>
<evidence type="ECO:0000256" key="1">
    <source>
        <dbReference type="SAM" id="SignalP"/>
    </source>
</evidence>
<accession>A0A3A4QZD8</accession>
<evidence type="ECO:0000259" key="2">
    <source>
        <dbReference type="Pfam" id="PF07589"/>
    </source>
</evidence>
<dbReference type="Pfam" id="PF07589">
    <property type="entry name" value="PEP-CTERM"/>
    <property type="match status" value="1"/>
</dbReference>